<dbReference type="GO" id="GO:0033819">
    <property type="term" value="F:lipoyl(octanoyl) transferase activity"/>
    <property type="evidence" value="ECO:0007669"/>
    <property type="project" value="UniProtKB-EC"/>
</dbReference>
<feature type="active site" description="Acyl-thioester intermediate" evidence="5">
    <location>
        <position position="191"/>
    </location>
</feature>
<dbReference type="HAMAP" id="MF_00013">
    <property type="entry name" value="LipB"/>
    <property type="match status" value="1"/>
</dbReference>
<organism evidence="8 9">
    <name type="scientific">Pelagibacterium nitratireducens</name>
    <dbReference type="NCBI Taxonomy" id="1046114"/>
    <lineage>
        <taxon>Bacteria</taxon>
        <taxon>Pseudomonadati</taxon>
        <taxon>Pseudomonadota</taxon>
        <taxon>Alphaproteobacteria</taxon>
        <taxon>Hyphomicrobiales</taxon>
        <taxon>Devosiaceae</taxon>
        <taxon>Pelagibacterium</taxon>
    </lineage>
</organism>
<dbReference type="PANTHER" id="PTHR10993:SF7">
    <property type="entry name" value="LIPOYLTRANSFERASE 2, MITOCHONDRIAL-RELATED"/>
    <property type="match status" value="1"/>
</dbReference>
<keyword evidence="3 5" id="KW-0012">Acyltransferase</keyword>
<accession>A0ABZ2I694</accession>
<keyword evidence="2 5" id="KW-0808">Transferase</keyword>
<dbReference type="NCBIfam" id="NF010925">
    <property type="entry name" value="PRK14345.1"/>
    <property type="match status" value="1"/>
</dbReference>
<evidence type="ECO:0000256" key="2">
    <source>
        <dbReference type="ARBA" id="ARBA00022679"/>
    </source>
</evidence>
<gene>
    <name evidence="5 8" type="primary">lipB</name>
    <name evidence="8" type="ORF">V6617_08625</name>
</gene>
<evidence type="ECO:0000259" key="7">
    <source>
        <dbReference type="PROSITE" id="PS51733"/>
    </source>
</evidence>
<evidence type="ECO:0000256" key="1">
    <source>
        <dbReference type="ARBA" id="ARBA00004821"/>
    </source>
</evidence>
<dbReference type="NCBIfam" id="TIGR00214">
    <property type="entry name" value="lipB"/>
    <property type="match status" value="1"/>
</dbReference>
<dbReference type="InterPro" id="IPR045864">
    <property type="entry name" value="aa-tRNA-synth_II/BPL/LPL"/>
</dbReference>
<comment type="miscellaneous">
    <text evidence="5">In the reaction, the free carboxyl group of octanoic acid is attached via an amide linkage to the epsilon-amino group of a specific lysine residue of lipoyl domains of lipoate-dependent enzymes.</text>
</comment>
<dbReference type="NCBIfam" id="NF010921">
    <property type="entry name" value="PRK14341.1"/>
    <property type="match status" value="1"/>
</dbReference>
<comment type="catalytic activity">
    <reaction evidence="5 6">
        <text>octanoyl-[ACP] + L-lysyl-[protein] = N(6)-octanoyl-L-lysyl-[protein] + holo-[ACP] + H(+)</text>
        <dbReference type="Rhea" id="RHEA:17665"/>
        <dbReference type="Rhea" id="RHEA-COMP:9636"/>
        <dbReference type="Rhea" id="RHEA-COMP:9685"/>
        <dbReference type="Rhea" id="RHEA-COMP:9752"/>
        <dbReference type="Rhea" id="RHEA-COMP:9928"/>
        <dbReference type="ChEBI" id="CHEBI:15378"/>
        <dbReference type="ChEBI" id="CHEBI:29969"/>
        <dbReference type="ChEBI" id="CHEBI:64479"/>
        <dbReference type="ChEBI" id="CHEBI:78463"/>
        <dbReference type="ChEBI" id="CHEBI:78809"/>
        <dbReference type="EC" id="2.3.1.181"/>
    </reaction>
</comment>
<feature type="domain" description="BPL/LPL catalytic" evidence="7">
    <location>
        <begin position="46"/>
        <end position="229"/>
    </location>
</feature>
<dbReference type="InterPro" id="IPR020605">
    <property type="entry name" value="Octanoyltransferase_CS"/>
</dbReference>
<sequence>MNICASAPKLKRTDGIPANWIIAESQVEYPDALATMEGRARAIAAGEASEAIWLVEHPPLYTAGTSAKTEDLLIPDRFPVFEAGRGGQFTYHGPGQRVAYVMLDLRQRGRDIRCLVAGLENWVIDTLGAFNIKGEKRDGRIGVWVKRPDKGPFVEDKIAAIGVRVSRWVSFHGISLNISPDLDHYSGIVPCGISQHGVTSFEDLGQIVSMAEVDSVLKSRFETHFGPARLASAL</sequence>
<evidence type="ECO:0000313" key="9">
    <source>
        <dbReference type="Proteomes" id="UP001369958"/>
    </source>
</evidence>
<dbReference type="Pfam" id="PF21948">
    <property type="entry name" value="LplA-B_cat"/>
    <property type="match status" value="1"/>
</dbReference>
<evidence type="ECO:0000256" key="5">
    <source>
        <dbReference type="HAMAP-Rule" id="MF_00013"/>
    </source>
</evidence>
<feature type="site" description="Lowers pKa of active site Cys" evidence="5">
    <location>
        <position position="157"/>
    </location>
</feature>
<dbReference type="Proteomes" id="UP001369958">
    <property type="component" value="Chromosome"/>
</dbReference>
<comment type="similarity">
    <text evidence="5 6">Belongs to the LipB family.</text>
</comment>
<comment type="function">
    <text evidence="4 5 6">Catalyzes the transfer of endogenously produced octanoic acid from octanoyl-acyl-carrier-protein onto the lipoyl domains of lipoate-dependent enzymes. Lipoyl-ACP can also act as a substrate although octanoyl-ACP is likely to be the physiological substrate.</text>
</comment>
<evidence type="ECO:0000256" key="3">
    <source>
        <dbReference type="ARBA" id="ARBA00023315"/>
    </source>
</evidence>
<comment type="subcellular location">
    <subcellularLocation>
        <location evidence="5">Cytoplasm</location>
    </subcellularLocation>
</comment>
<dbReference type="CDD" id="cd16444">
    <property type="entry name" value="LipB"/>
    <property type="match status" value="1"/>
</dbReference>
<dbReference type="PROSITE" id="PS01313">
    <property type="entry name" value="LIPB"/>
    <property type="match status" value="1"/>
</dbReference>
<feature type="binding site" evidence="5">
    <location>
        <begin position="173"/>
        <end position="175"/>
    </location>
    <ligand>
        <name>substrate</name>
    </ligand>
</feature>
<dbReference type="PIRSF" id="PIRSF016262">
    <property type="entry name" value="LPLase"/>
    <property type="match status" value="1"/>
</dbReference>
<dbReference type="InterPro" id="IPR000544">
    <property type="entry name" value="Octanoyltransferase"/>
</dbReference>
<proteinExistence type="inferred from homology"/>
<keyword evidence="5" id="KW-0963">Cytoplasm</keyword>
<dbReference type="PROSITE" id="PS51733">
    <property type="entry name" value="BPL_LPL_CATALYTIC"/>
    <property type="match status" value="1"/>
</dbReference>
<evidence type="ECO:0000256" key="6">
    <source>
        <dbReference type="PIRNR" id="PIRNR016262"/>
    </source>
</evidence>
<feature type="binding site" evidence="5">
    <location>
        <begin position="160"/>
        <end position="162"/>
    </location>
    <ligand>
        <name>substrate</name>
    </ligand>
</feature>
<dbReference type="InterPro" id="IPR004143">
    <property type="entry name" value="BPL_LPL_catalytic"/>
</dbReference>
<dbReference type="Gene3D" id="3.30.930.10">
    <property type="entry name" value="Bira Bifunctional Protein, Domain 2"/>
    <property type="match status" value="1"/>
</dbReference>
<feature type="binding site" evidence="5">
    <location>
        <begin position="85"/>
        <end position="92"/>
    </location>
    <ligand>
        <name>substrate</name>
    </ligand>
</feature>
<dbReference type="PANTHER" id="PTHR10993">
    <property type="entry name" value="OCTANOYLTRANSFERASE"/>
    <property type="match status" value="1"/>
</dbReference>
<reference evidence="8 9" key="1">
    <citation type="submission" date="2024-02" db="EMBL/GenBank/DDBJ databases">
        <title>Complete genome sequence of Pelagibacterium nitratireducens ZH15.</title>
        <authorList>
            <person name="Zhao L.H."/>
        </authorList>
    </citation>
    <scope>NUCLEOTIDE SEQUENCE [LARGE SCALE GENOMIC DNA]</scope>
    <source>
        <strain evidence="8 9">ZH15</strain>
    </source>
</reference>
<dbReference type="SUPFAM" id="SSF55681">
    <property type="entry name" value="Class II aaRS and biotin synthetases"/>
    <property type="match status" value="1"/>
</dbReference>
<keyword evidence="9" id="KW-1185">Reference proteome</keyword>
<name>A0ABZ2I694_9HYPH</name>
<evidence type="ECO:0000313" key="8">
    <source>
        <dbReference type="EMBL" id="WWT34513.1"/>
    </source>
</evidence>
<dbReference type="EC" id="2.3.1.181" evidence="5 6"/>
<dbReference type="EMBL" id="CP146275">
    <property type="protein sequence ID" value="WWT34513.1"/>
    <property type="molecule type" value="Genomic_DNA"/>
</dbReference>
<dbReference type="RefSeq" id="WP_338610452.1">
    <property type="nucleotide sequence ID" value="NZ_CP146275.1"/>
</dbReference>
<comment type="pathway">
    <text evidence="1 5 6">Protein modification; protein lipoylation via endogenous pathway; protein N(6)-(lipoyl)lysine from octanoyl-[acyl-carrier-protein]: step 1/2.</text>
</comment>
<evidence type="ECO:0000256" key="4">
    <source>
        <dbReference type="ARBA" id="ARBA00024732"/>
    </source>
</evidence>
<protein>
    <recommendedName>
        <fullName evidence="5 6">Octanoyltransferase</fullName>
        <ecNumber evidence="5 6">2.3.1.181</ecNumber>
    </recommendedName>
    <alternativeName>
        <fullName evidence="5">Lipoate-protein ligase B</fullName>
    </alternativeName>
    <alternativeName>
        <fullName evidence="5">Lipoyl/octanoyl transferase</fullName>
    </alternativeName>
    <alternativeName>
        <fullName evidence="5">Octanoyl-[acyl-carrier-protein]-protein N-octanoyltransferase</fullName>
    </alternativeName>
</protein>